<evidence type="ECO:0000256" key="2">
    <source>
        <dbReference type="SAM" id="Phobius"/>
    </source>
</evidence>
<dbReference type="GeneID" id="104730583"/>
<dbReference type="Gene3D" id="3.30.450.50">
    <property type="entry name" value="Longin domain"/>
    <property type="match status" value="1"/>
</dbReference>
<sequence length="263" mass="29969">MITNPRMLLYTCIAKGTVILAEFVSKEEEPGIEDLALRCIENVPPHHSMISHTVRKRTYALIIDGIFSYFAILDEAVTKSESLWLFHRLKSVTESLMEDGSTADSLVNHPSRHCLQSKLEPVFVEITTNKDLELEFVGSSPPRTREINNNQSLDSSSRGRKGGGAFMPLLGKPLRVLKNKKRLHTDEVNLNEKKMDSLGIGGNKGVRNGLMIHHHHDHHHRQKAKQIWKKHVWVVLMFDLCICLVLFCIWLWVCQGFQCILQG</sequence>
<keyword evidence="2" id="KW-1133">Transmembrane helix</keyword>
<keyword evidence="3" id="KW-1185">Reference proteome</keyword>
<dbReference type="PANTHER" id="PTHR47461:SF4">
    <property type="entry name" value="PHYTOLONGIN PHYL2.1"/>
    <property type="match status" value="1"/>
</dbReference>
<reference evidence="4" key="2">
    <citation type="submission" date="2025-08" db="UniProtKB">
        <authorList>
            <consortium name="RefSeq"/>
        </authorList>
    </citation>
    <scope>IDENTIFICATION</scope>
    <source>
        <tissue evidence="4">Leaf</tissue>
    </source>
</reference>
<keyword evidence="2" id="KW-0472">Membrane</keyword>
<dbReference type="PANTHER" id="PTHR47461">
    <property type="entry name" value="PHYTOLONGIN PHYL1.2"/>
    <property type="match status" value="1"/>
</dbReference>
<evidence type="ECO:0000256" key="1">
    <source>
        <dbReference type="SAM" id="MobiDB-lite"/>
    </source>
</evidence>
<dbReference type="InterPro" id="IPR044783">
    <property type="entry name" value="PHYL"/>
</dbReference>
<evidence type="ECO:0000313" key="3">
    <source>
        <dbReference type="Proteomes" id="UP000694864"/>
    </source>
</evidence>
<feature type="region of interest" description="Disordered" evidence="1">
    <location>
        <begin position="139"/>
        <end position="162"/>
    </location>
</feature>
<reference evidence="3" key="1">
    <citation type="journal article" date="2014" name="Nat. Commun.">
        <title>The emerging biofuel crop Camelina sativa retains a highly undifferentiated hexaploid genome structure.</title>
        <authorList>
            <person name="Kagale S."/>
            <person name="Koh C."/>
            <person name="Nixon J."/>
            <person name="Bollina V."/>
            <person name="Clarke W.E."/>
            <person name="Tuteja R."/>
            <person name="Spillane C."/>
            <person name="Robinson S.J."/>
            <person name="Links M.G."/>
            <person name="Clarke C."/>
            <person name="Higgins E.E."/>
            <person name="Huebert T."/>
            <person name="Sharpe A.G."/>
            <person name="Parkin I.A."/>
        </authorList>
    </citation>
    <scope>NUCLEOTIDE SEQUENCE [LARGE SCALE GENOMIC DNA]</scope>
    <source>
        <strain evidence="3">cv. DH55</strain>
    </source>
</reference>
<organism evidence="3 4">
    <name type="scientific">Camelina sativa</name>
    <name type="common">False flax</name>
    <name type="synonym">Myagrum sativum</name>
    <dbReference type="NCBI Taxonomy" id="90675"/>
    <lineage>
        <taxon>Eukaryota</taxon>
        <taxon>Viridiplantae</taxon>
        <taxon>Streptophyta</taxon>
        <taxon>Embryophyta</taxon>
        <taxon>Tracheophyta</taxon>
        <taxon>Spermatophyta</taxon>
        <taxon>Magnoliopsida</taxon>
        <taxon>eudicotyledons</taxon>
        <taxon>Gunneridae</taxon>
        <taxon>Pentapetalae</taxon>
        <taxon>rosids</taxon>
        <taxon>malvids</taxon>
        <taxon>Brassicales</taxon>
        <taxon>Brassicaceae</taxon>
        <taxon>Camelineae</taxon>
        <taxon>Camelina</taxon>
    </lineage>
</organism>
<feature type="compositionally biased region" description="Polar residues" evidence="1">
    <location>
        <begin position="147"/>
        <end position="156"/>
    </location>
</feature>
<feature type="transmembrane region" description="Helical" evidence="2">
    <location>
        <begin position="231"/>
        <end position="253"/>
    </location>
</feature>
<protein>
    <submittedName>
        <fullName evidence="4">Phytolongin Phyl2.1-like</fullName>
    </submittedName>
</protein>
<keyword evidence="2" id="KW-0812">Transmembrane</keyword>
<accession>A0ABM0UY92</accession>
<gene>
    <name evidence="4" type="primary">LOC104730583</name>
</gene>
<name>A0ABM0UY92_CAMSA</name>
<evidence type="ECO:0000313" key="4">
    <source>
        <dbReference type="RefSeq" id="XP_010448072.1"/>
    </source>
</evidence>
<dbReference type="RefSeq" id="XP_010448072.1">
    <property type="nucleotide sequence ID" value="XM_010449770.2"/>
</dbReference>
<dbReference type="Proteomes" id="UP000694864">
    <property type="component" value="Chromosome 12"/>
</dbReference>
<proteinExistence type="predicted"/>